<reference evidence="2 3" key="2">
    <citation type="submission" date="2024-07" db="EMBL/GenBank/DDBJ databases">
        <authorList>
            <person name="Akdeniz Z."/>
        </authorList>
    </citation>
    <scope>NUCLEOTIDE SEQUENCE [LARGE SCALE GENOMIC DNA]</scope>
</reference>
<sequence length="217" mass="25706">MQLPRYQEFNFYNYTIFYIQYYNRPLEPKFADCINWQICVRFIELYIVTVQTSKRVAKLEFQQKLQILRRMSFVQEHYAGALIFVNKILYDLCTDTGFQEIKALASQNTRQSRVKLKTPETIQVHFVKTNFETRVDRNADLRLQGSFQVAIAYFQDAKYFSATALTRVTHLVLKASYFVSANSLRKFQAESFRMKPSRKSQSSTRNILFICRFTQAL</sequence>
<name>A0AA86QCU0_9EUKA</name>
<reference evidence="1" key="1">
    <citation type="submission" date="2023-06" db="EMBL/GenBank/DDBJ databases">
        <authorList>
            <person name="Kurt Z."/>
        </authorList>
    </citation>
    <scope>NUCLEOTIDE SEQUENCE</scope>
</reference>
<evidence type="ECO:0000313" key="3">
    <source>
        <dbReference type="Proteomes" id="UP001642409"/>
    </source>
</evidence>
<keyword evidence="3" id="KW-1185">Reference proteome</keyword>
<gene>
    <name evidence="2" type="ORF">HINF_LOCUS43308</name>
    <name evidence="1" type="ORF">HINF_LOCUS44466</name>
</gene>
<proteinExistence type="predicted"/>
<dbReference type="EMBL" id="CAXDID020000179">
    <property type="protein sequence ID" value="CAL6049454.1"/>
    <property type="molecule type" value="Genomic_DNA"/>
</dbReference>
<protein>
    <submittedName>
        <fullName evidence="2">Hypothetical_protein</fullName>
    </submittedName>
</protein>
<evidence type="ECO:0000313" key="2">
    <source>
        <dbReference type="EMBL" id="CAL6049454.1"/>
    </source>
</evidence>
<accession>A0AA86QCU0</accession>
<organism evidence="1">
    <name type="scientific">Hexamita inflata</name>
    <dbReference type="NCBI Taxonomy" id="28002"/>
    <lineage>
        <taxon>Eukaryota</taxon>
        <taxon>Metamonada</taxon>
        <taxon>Diplomonadida</taxon>
        <taxon>Hexamitidae</taxon>
        <taxon>Hexamitinae</taxon>
        <taxon>Hexamita</taxon>
    </lineage>
</organism>
<dbReference type="Proteomes" id="UP001642409">
    <property type="component" value="Unassembled WGS sequence"/>
</dbReference>
<comment type="caution">
    <text evidence="1">The sequence shown here is derived from an EMBL/GenBank/DDBJ whole genome shotgun (WGS) entry which is preliminary data.</text>
</comment>
<evidence type="ECO:0000313" key="1">
    <source>
        <dbReference type="EMBL" id="CAI9956821.1"/>
    </source>
</evidence>
<dbReference type="AlphaFoldDB" id="A0AA86QCU0"/>
<dbReference type="EMBL" id="CATOUU010000879">
    <property type="protein sequence ID" value="CAI9956821.1"/>
    <property type="molecule type" value="Genomic_DNA"/>
</dbReference>